<reference evidence="11 12" key="1">
    <citation type="submission" date="2016-10" db="EMBL/GenBank/DDBJ databases">
        <authorList>
            <person name="de Groot N.N."/>
        </authorList>
    </citation>
    <scope>NUCLEOTIDE SEQUENCE [LARGE SCALE GENOMIC DNA]</scope>
    <source>
        <strain evidence="11 12">DSM 43941</strain>
    </source>
</reference>
<evidence type="ECO:0000313" key="12">
    <source>
        <dbReference type="Proteomes" id="UP000198688"/>
    </source>
</evidence>
<evidence type="ECO:0000256" key="10">
    <source>
        <dbReference type="ARBA" id="ARBA00048540"/>
    </source>
</evidence>
<organism evidence="11 12">
    <name type="scientific">Actinoplanes derwentensis</name>
    <dbReference type="NCBI Taxonomy" id="113562"/>
    <lineage>
        <taxon>Bacteria</taxon>
        <taxon>Bacillati</taxon>
        <taxon>Actinomycetota</taxon>
        <taxon>Actinomycetes</taxon>
        <taxon>Micromonosporales</taxon>
        <taxon>Micromonosporaceae</taxon>
        <taxon>Actinoplanes</taxon>
    </lineage>
</organism>
<dbReference type="PANTHER" id="PTHR30040:SF2">
    <property type="entry name" value="FAD:PROTEIN FMN TRANSFERASE"/>
    <property type="match status" value="1"/>
</dbReference>
<evidence type="ECO:0000256" key="9">
    <source>
        <dbReference type="ARBA" id="ARBA00031306"/>
    </source>
</evidence>
<evidence type="ECO:0000256" key="5">
    <source>
        <dbReference type="ARBA" id="ARBA00022679"/>
    </source>
</evidence>
<keyword evidence="4" id="KW-0285">Flavoprotein</keyword>
<dbReference type="Proteomes" id="UP000198688">
    <property type="component" value="Chromosome I"/>
</dbReference>
<evidence type="ECO:0000256" key="8">
    <source>
        <dbReference type="ARBA" id="ARBA00022842"/>
    </source>
</evidence>
<keyword evidence="11" id="KW-0449">Lipoprotein</keyword>
<dbReference type="RefSeq" id="WP_092551263.1">
    <property type="nucleotide sequence ID" value="NZ_BOMJ01000050.1"/>
</dbReference>
<comment type="catalytic activity">
    <reaction evidence="10">
        <text>L-threonyl-[protein] + FAD = FMN-L-threonyl-[protein] + AMP + H(+)</text>
        <dbReference type="Rhea" id="RHEA:36847"/>
        <dbReference type="Rhea" id="RHEA-COMP:11060"/>
        <dbReference type="Rhea" id="RHEA-COMP:11061"/>
        <dbReference type="ChEBI" id="CHEBI:15378"/>
        <dbReference type="ChEBI" id="CHEBI:30013"/>
        <dbReference type="ChEBI" id="CHEBI:57692"/>
        <dbReference type="ChEBI" id="CHEBI:74257"/>
        <dbReference type="ChEBI" id="CHEBI:456215"/>
        <dbReference type="EC" id="2.7.1.180"/>
    </reaction>
</comment>
<dbReference type="SUPFAM" id="SSF143631">
    <property type="entry name" value="ApbE-like"/>
    <property type="match status" value="1"/>
</dbReference>
<proteinExistence type="predicted"/>
<keyword evidence="7" id="KW-0274">FAD</keyword>
<dbReference type="OrthoDB" id="9778595at2"/>
<dbReference type="EC" id="2.7.1.180" evidence="2"/>
<evidence type="ECO:0000313" key="11">
    <source>
        <dbReference type="EMBL" id="SDT74879.1"/>
    </source>
</evidence>
<dbReference type="InterPro" id="IPR024932">
    <property type="entry name" value="ApbE"/>
</dbReference>
<accession>A0A1H2CX63</accession>
<evidence type="ECO:0000256" key="2">
    <source>
        <dbReference type="ARBA" id="ARBA00011955"/>
    </source>
</evidence>
<dbReference type="GO" id="GO:0016740">
    <property type="term" value="F:transferase activity"/>
    <property type="evidence" value="ECO:0007669"/>
    <property type="project" value="UniProtKB-KW"/>
</dbReference>
<keyword evidence="12" id="KW-1185">Reference proteome</keyword>
<protein>
    <recommendedName>
        <fullName evidence="3">FAD:protein FMN transferase</fullName>
        <ecNumber evidence="2">2.7.1.180</ecNumber>
    </recommendedName>
    <alternativeName>
        <fullName evidence="9">Flavin transferase</fullName>
    </alternativeName>
</protein>
<dbReference type="STRING" id="113562.SAMN04489716_7124"/>
<dbReference type="Gene3D" id="3.10.520.10">
    <property type="entry name" value="ApbE-like domains"/>
    <property type="match status" value="1"/>
</dbReference>
<dbReference type="AlphaFoldDB" id="A0A1H2CX63"/>
<dbReference type="PANTHER" id="PTHR30040">
    <property type="entry name" value="THIAMINE BIOSYNTHESIS LIPOPROTEIN APBE"/>
    <property type="match status" value="1"/>
</dbReference>
<keyword evidence="8" id="KW-0460">Magnesium</keyword>
<comment type="cofactor">
    <cofactor evidence="1">
        <name>Mg(2+)</name>
        <dbReference type="ChEBI" id="CHEBI:18420"/>
    </cofactor>
</comment>
<keyword evidence="5" id="KW-0808">Transferase</keyword>
<sequence>MPLIETLPVRPDTAQWPAWGTVARLVVTDPAVLDQAAGILRDELSAVEQACSRFRPASEIRDVCRSGGRPVIVSALLAELVGAALTAARETDGAVDPTVGGALCALGYDRDFAELAGRTVGSGVRVFPAPDWRAVRLRGRELTVPHGMLIDLGATAKAVAADRAAARITDRLGTGVLVALGGDIATAGSGPDGGWQVLVQDRPGDPSCTIRIPAGSALATSSTAGRTWGRPGELLHHIVDPATGRPAPTVWRTVSVAAFSCLQANTLSTAAIVRGHGAPRLLAGVPSRLVTPSMRILRTGGWPA</sequence>
<name>A0A1H2CX63_9ACTN</name>
<evidence type="ECO:0000256" key="3">
    <source>
        <dbReference type="ARBA" id="ARBA00016337"/>
    </source>
</evidence>
<evidence type="ECO:0000256" key="1">
    <source>
        <dbReference type="ARBA" id="ARBA00001946"/>
    </source>
</evidence>
<gene>
    <name evidence="11" type="ORF">SAMN04489716_7124</name>
</gene>
<dbReference type="GO" id="GO:0046872">
    <property type="term" value="F:metal ion binding"/>
    <property type="evidence" value="ECO:0007669"/>
    <property type="project" value="UniProtKB-KW"/>
</dbReference>
<keyword evidence="6" id="KW-0479">Metal-binding</keyword>
<evidence type="ECO:0000256" key="7">
    <source>
        <dbReference type="ARBA" id="ARBA00022827"/>
    </source>
</evidence>
<dbReference type="EMBL" id="LT629758">
    <property type="protein sequence ID" value="SDT74879.1"/>
    <property type="molecule type" value="Genomic_DNA"/>
</dbReference>
<dbReference type="InterPro" id="IPR003374">
    <property type="entry name" value="ApbE-like_sf"/>
</dbReference>
<evidence type="ECO:0000256" key="6">
    <source>
        <dbReference type="ARBA" id="ARBA00022723"/>
    </source>
</evidence>
<dbReference type="Pfam" id="PF02424">
    <property type="entry name" value="ApbE"/>
    <property type="match status" value="1"/>
</dbReference>
<evidence type="ECO:0000256" key="4">
    <source>
        <dbReference type="ARBA" id="ARBA00022630"/>
    </source>
</evidence>